<accession>A0AAD9TUS4</accession>
<feature type="coiled-coil region" evidence="1">
    <location>
        <begin position="51"/>
        <end position="81"/>
    </location>
</feature>
<dbReference type="Proteomes" id="UP001280121">
    <property type="component" value="Unassembled WGS sequence"/>
</dbReference>
<dbReference type="AlphaFoldDB" id="A0AAD9TUS4"/>
<evidence type="ECO:0000313" key="3">
    <source>
        <dbReference type="Proteomes" id="UP001280121"/>
    </source>
</evidence>
<keyword evidence="3" id="KW-1185">Reference proteome</keyword>
<evidence type="ECO:0000313" key="2">
    <source>
        <dbReference type="EMBL" id="KAK2642321.1"/>
    </source>
</evidence>
<organism evidence="2 3">
    <name type="scientific">Dipteronia dyeriana</name>
    <dbReference type="NCBI Taxonomy" id="168575"/>
    <lineage>
        <taxon>Eukaryota</taxon>
        <taxon>Viridiplantae</taxon>
        <taxon>Streptophyta</taxon>
        <taxon>Embryophyta</taxon>
        <taxon>Tracheophyta</taxon>
        <taxon>Spermatophyta</taxon>
        <taxon>Magnoliopsida</taxon>
        <taxon>eudicotyledons</taxon>
        <taxon>Gunneridae</taxon>
        <taxon>Pentapetalae</taxon>
        <taxon>rosids</taxon>
        <taxon>malvids</taxon>
        <taxon>Sapindales</taxon>
        <taxon>Sapindaceae</taxon>
        <taxon>Hippocastanoideae</taxon>
        <taxon>Acereae</taxon>
        <taxon>Dipteronia</taxon>
    </lineage>
</organism>
<name>A0AAD9TUS4_9ROSI</name>
<reference evidence="2" key="1">
    <citation type="journal article" date="2023" name="Plant J.">
        <title>Genome sequences and population genomics provide insights into the demographic history, inbreeding, and mutation load of two 'living fossil' tree species of Dipteronia.</title>
        <authorList>
            <person name="Feng Y."/>
            <person name="Comes H.P."/>
            <person name="Chen J."/>
            <person name="Zhu S."/>
            <person name="Lu R."/>
            <person name="Zhang X."/>
            <person name="Li P."/>
            <person name="Qiu J."/>
            <person name="Olsen K.M."/>
            <person name="Qiu Y."/>
        </authorList>
    </citation>
    <scope>NUCLEOTIDE SEQUENCE</scope>
    <source>
        <strain evidence="2">KIB01</strain>
    </source>
</reference>
<keyword evidence="1" id="KW-0175">Coiled coil</keyword>
<comment type="caution">
    <text evidence="2">The sequence shown here is derived from an EMBL/GenBank/DDBJ whole genome shotgun (WGS) entry which is preliminary data.</text>
</comment>
<evidence type="ECO:0000256" key="1">
    <source>
        <dbReference type="SAM" id="Coils"/>
    </source>
</evidence>
<gene>
    <name evidence="2" type="ORF">Ddye_024084</name>
</gene>
<sequence length="133" mass="14811">MSSIPKMDPIDQWDLNDLQVSIDGSISRSVSSTVQVTSDFPTAIVVTFPLYDLIDQQAEQLDELRKQLERERNLKFEEASKECDNVDAITSKAMSIKEAGAAKLQELDNKAEEIVKQVHSFCSSADLCMLVSV</sequence>
<protein>
    <submittedName>
        <fullName evidence="2">Uncharacterized protein</fullName>
    </submittedName>
</protein>
<dbReference type="EMBL" id="JANJYI010000007">
    <property type="protein sequence ID" value="KAK2642321.1"/>
    <property type="molecule type" value="Genomic_DNA"/>
</dbReference>
<proteinExistence type="predicted"/>